<evidence type="ECO:0000313" key="1">
    <source>
        <dbReference type="EMBL" id="QIP36396.1"/>
    </source>
</evidence>
<sequence length="51" mass="5976">MNRTVPAGLCHLASMLWSRMLWPRHGGCYRRVSVWLGPDMGWLERPRPLDI</sequence>
<dbReference type="RefSeq" id="WP_157771992.1">
    <property type="nucleotide sequence ID" value="NZ_CALMTF010000004.1"/>
</dbReference>
<protein>
    <submittedName>
        <fullName evidence="1">Uncharacterized protein</fullName>
    </submittedName>
</protein>
<dbReference type="AlphaFoldDB" id="A0A858JIJ7"/>
<dbReference type="Proteomes" id="UP000502533">
    <property type="component" value="Chromosome"/>
</dbReference>
<name>A0A858JIJ7_9PROT</name>
<dbReference type="GeneID" id="85023228"/>
<organism evidence="1 2">
    <name type="scientific">Komagataeibacter rhaeticus</name>
    <dbReference type="NCBI Taxonomy" id="215221"/>
    <lineage>
        <taxon>Bacteria</taxon>
        <taxon>Pseudomonadati</taxon>
        <taxon>Pseudomonadota</taxon>
        <taxon>Alphaproteobacteria</taxon>
        <taxon>Acetobacterales</taxon>
        <taxon>Acetobacteraceae</taxon>
        <taxon>Komagataeibacter</taxon>
    </lineage>
</organism>
<accession>A0A858JIJ7</accession>
<keyword evidence="2" id="KW-1185">Reference proteome</keyword>
<gene>
    <name evidence="1" type="ORF">GWK63_13740</name>
</gene>
<dbReference type="EMBL" id="CP050139">
    <property type="protein sequence ID" value="QIP36396.1"/>
    <property type="molecule type" value="Genomic_DNA"/>
</dbReference>
<dbReference type="KEGG" id="kre:GWK63_13740"/>
<reference evidence="1 2" key="1">
    <citation type="submission" date="2020-03" db="EMBL/GenBank/DDBJ databases">
        <title>Isolation of cellulose-producing strains, genome characterization and application of the synthesized cellulose films as an economical and sustainable material for piezoelectric sensor construction.</title>
        <authorList>
            <person name="Mangayil R.K."/>
        </authorList>
    </citation>
    <scope>NUCLEOTIDE SEQUENCE [LARGE SCALE GENOMIC DNA]</scope>
    <source>
        <strain evidence="1 2">ENS 9a1a</strain>
    </source>
</reference>
<proteinExistence type="predicted"/>
<evidence type="ECO:0000313" key="2">
    <source>
        <dbReference type="Proteomes" id="UP000502533"/>
    </source>
</evidence>